<evidence type="ECO:0000313" key="2">
    <source>
        <dbReference type="EMBL" id="CAF9911978.1"/>
    </source>
</evidence>
<reference evidence="2" key="1">
    <citation type="submission" date="2021-03" db="EMBL/GenBank/DDBJ databases">
        <authorList>
            <person name="Tagirdzhanova G."/>
        </authorList>
    </citation>
    <scope>NUCLEOTIDE SEQUENCE</scope>
</reference>
<dbReference type="Proteomes" id="UP000664534">
    <property type="component" value="Unassembled WGS sequence"/>
</dbReference>
<sequence length="425" mass="47446">MAPESSSLTTRIGSQTPYQLDKAQTLKASTALLKHIKTEAKEKEIASRTKNLLVSDDSSENVLPSDVEPIWLVLTTKKFMTDQKRLKPRKVLLPHSLHSSPNTSICLITPDSKRQFKDAIAHPSFPTTLSKRITKVISIKKLEAKFRSFESRRQLRDSYDIFLADDRIVTYLSKFLGKTFYNTTAKRPIPVSLEAPKPKGRKNAALPSIKIRKEPSDAKSVAAPPVLAKEIERTLSTAQINISPSTTTAVRLGLASYTPEQLAANIEVVMASLAGKLVGWKNVRAVHVKGPNTMALPIWLAEELWVDENMVLGDDEAAEAKAKAAQKGKRKRKLIENKDDGDADGANRELQGESGPADEPKHKKIKKLQDDDLSREMKERREKLRQQKREARDEFERNDVTKSGTLEQKPKVKKSRRAMAAISAS</sequence>
<dbReference type="InterPro" id="IPR023674">
    <property type="entry name" value="Ribosomal_uL1-like"/>
</dbReference>
<accession>A0A8H3IB94</accession>
<keyword evidence="3" id="KW-1185">Reference proteome</keyword>
<name>A0A8H3IB94_9LECA</name>
<protein>
    <recommendedName>
        <fullName evidence="4">Ribosomal protein L1</fullName>
    </recommendedName>
</protein>
<dbReference type="Gene3D" id="3.40.50.790">
    <property type="match status" value="1"/>
</dbReference>
<dbReference type="AlphaFoldDB" id="A0A8H3IB94"/>
<dbReference type="EMBL" id="CAJPDT010000009">
    <property type="protein sequence ID" value="CAF9911978.1"/>
    <property type="molecule type" value="Genomic_DNA"/>
</dbReference>
<dbReference type="Pfam" id="PF00687">
    <property type="entry name" value="Ribosomal_L1"/>
    <property type="match status" value="1"/>
</dbReference>
<dbReference type="CDD" id="cd00403">
    <property type="entry name" value="Ribosomal_L1"/>
    <property type="match status" value="1"/>
</dbReference>
<feature type="compositionally biased region" description="Basic and acidic residues" evidence="1">
    <location>
        <begin position="367"/>
        <end position="400"/>
    </location>
</feature>
<dbReference type="SUPFAM" id="SSF56808">
    <property type="entry name" value="Ribosomal protein L1"/>
    <property type="match status" value="1"/>
</dbReference>
<comment type="caution">
    <text evidence="2">The sequence shown here is derived from an EMBL/GenBank/DDBJ whole genome shotgun (WGS) entry which is preliminary data.</text>
</comment>
<dbReference type="InterPro" id="IPR028364">
    <property type="entry name" value="Ribosomal_uL1/biogenesis"/>
</dbReference>
<dbReference type="OrthoDB" id="10251727at2759"/>
<feature type="region of interest" description="Disordered" evidence="1">
    <location>
        <begin position="323"/>
        <end position="425"/>
    </location>
</feature>
<evidence type="ECO:0008006" key="4">
    <source>
        <dbReference type="Google" id="ProtNLM"/>
    </source>
</evidence>
<evidence type="ECO:0000256" key="1">
    <source>
        <dbReference type="SAM" id="MobiDB-lite"/>
    </source>
</evidence>
<dbReference type="InterPro" id="IPR016095">
    <property type="entry name" value="Ribosomal_uL1_3-a/b-sand"/>
</dbReference>
<organism evidence="2 3">
    <name type="scientific">Imshaugia aleurites</name>
    <dbReference type="NCBI Taxonomy" id="172621"/>
    <lineage>
        <taxon>Eukaryota</taxon>
        <taxon>Fungi</taxon>
        <taxon>Dikarya</taxon>
        <taxon>Ascomycota</taxon>
        <taxon>Pezizomycotina</taxon>
        <taxon>Lecanoromycetes</taxon>
        <taxon>OSLEUM clade</taxon>
        <taxon>Lecanoromycetidae</taxon>
        <taxon>Lecanorales</taxon>
        <taxon>Lecanorineae</taxon>
        <taxon>Parmeliaceae</taxon>
        <taxon>Imshaugia</taxon>
    </lineage>
</organism>
<feature type="compositionally biased region" description="Basic and acidic residues" evidence="1">
    <location>
        <begin position="334"/>
        <end position="351"/>
    </location>
</feature>
<feature type="compositionally biased region" description="Basic residues" evidence="1">
    <location>
        <begin position="324"/>
        <end position="333"/>
    </location>
</feature>
<evidence type="ECO:0000313" key="3">
    <source>
        <dbReference type="Proteomes" id="UP000664534"/>
    </source>
</evidence>
<gene>
    <name evidence="2" type="ORF">IMSHALPRED_010665</name>
</gene>
<proteinExistence type="predicted"/>